<protein>
    <recommendedName>
        <fullName evidence="4">Transmembrane protein</fullName>
    </recommendedName>
</protein>
<dbReference type="KEGG" id="scou:SCORR_v1c08670"/>
<gene>
    <name evidence="2" type="ORF">SCORR_v1c08670</name>
</gene>
<dbReference type="OrthoDB" id="389470at2"/>
<name>A0A222EQ22_9MOLU</name>
<dbReference type="EMBL" id="CP022535">
    <property type="protein sequence ID" value="ASP28639.1"/>
    <property type="molecule type" value="Genomic_DNA"/>
</dbReference>
<dbReference type="RefSeq" id="WP_094049564.1">
    <property type="nucleotide sequence ID" value="NZ_CP022535.1"/>
</dbReference>
<keyword evidence="1" id="KW-1133">Transmembrane helix</keyword>
<feature type="transmembrane region" description="Helical" evidence="1">
    <location>
        <begin position="32"/>
        <end position="62"/>
    </location>
</feature>
<accession>A0A222EQ22</accession>
<feature type="transmembrane region" description="Helical" evidence="1">
    <location>
        <begin position="189"/>
        <end position="209"/>
    </location>
</feature>
<keyword evidence="1" id="KW-0472">Membrane</keyword>
<reference evidence="2 3" key="1">
    <citation type="submission" date="2017-07" db="EMBL/GenBank/DDBJ databases">
        <title>Complete genome sequence of Spiroplasma corruscae EC-1 (DSM 19793).</title>
        <authorList>
            <person name="Tsai Y.-M."/>
            <person name="Lo W.-S."/>
            <person name="Kuo C.-H."/>
        </authorList>
    </citation>
    <scope>NUCLEOTIDE SEQUENCE [LARGE SCALE GENOMIC DNA]</scope>
    <source>
        <strain evidence="2 3">EC-1</strain>
    </source>
</reference>
<keyword evidence="1" id="KW-0812">Transmembrane</keyword>
<dbReference type="AlphaFoldDB" id="A0A222EQ22"/>
<organism evidence="2 3">
    <name type="scientific">Spiroplasma corruscae</name>
    <dbReference type="NCBI Taxonomy" id="216934"/>
    <lineage>
        <taxon>Bacteria</taxon>
        <taxon>Bacillati</taxon>
        <taxon>Mycoplasmatota</taxon>
        <taxon>Mollicutes</taxon>
        <taxon>Entomoplasmatales</taxon>
        <taxon>Spiroplasmataceae</taxon>
        <taxon>Spiroplasma</taxon>
    </lineage>
</organism>
<proteinExistence type="predicted"/>
<evidence type="ECO:0000256" key="1">
    <source>
        <dbReference type="SAM" id="Phobius"/>
    </source>
</evidence>
<evidence type="ECO:0000313" key="2">
    <source>
        <dbReference type="EMBL" id="ASP28639.1"/>
    </source>
</evidence>
<evidence type="ECO:0008006" key="4">
    <source>
        <dbReference type="Google" id="ProtNLM"/>
    </source>
</evidence>
<evidence type="ECO:0000313" key="3">
    <source>
        <dbReference type="Proteomes" id="UP000203229"/>
    </source>
</evidence>
<sequence>MDKLKTVKPKKLKKSKEIINKLKYRKYSATNVIINTIIVTSRIIMLLFAFSAPVIFVLALIYDQGLRYLFIYTLSLITFKKGNIYNQETVNISLWVYALIAIFVLIISFVFGIAFPFLTKNTWKKRAILAFNLLFWPLLFGGIIYVINYTIPLFGNYPEVGSSSSIDENNVIAWYYTALKKSYSYKNTWLIILQSIYIIIMIFGIFTIFEADLARRLKIIYWDESFNEQNNYSLMNHVLEGRVNFGEVSRDEIKPKLKELNIEQKKLVAQKRLNYILEVKKKKQDKKDAKKLKHHKKT</sequence>
<dbReference type="Proteomes" id="UP000203229">
    <property type="component" value="Chromosome"/>
</dbReference>
<keyword evidence="3" id="KW-1185">Reference proteome</keyword>
<feature type="transmembrane region" description="Helical" evidence="1">
    <location>
        <begin position="94"/>
        <end position="115"/>
    </location>
</feature>
<feature type="transmembrane region" description="Helical" evidence="1">
    <location>
        <begin position="127"/>
        <end position="147"/>
    </location>
</feature>